<organism evidence="2 3">
    <name type="scientific">Anopheles farauti</name>
    <dbReference type="NCBI Taxonomy" id="69004"/>
    <lineage>
        <taxon>Eukaryota</taxon>
        <taxon>Metazoa</taxon>
        <taxon>Ecdysozoa</taxon>
        <taxon>Arthropoda</taxon>
        <taxon>Hexapoda</taxon>
        <taxon>Insecta</taxon>
        <taxon>Pterygota</taxon>
        <taxon>Neoptera</taxon>
        <taxon>Endopterygota</taxon>
        <taxon>Diptera</taxon>
        <taxon>Nematocera</taxon>
        <taxon>Culicoidea</taxon>
        <taxon>Culicidae</taxon>
        <taxon>Anophelinae</taxon>
        <taxon>Anopheles</taxon>
    </lineage>
</organism>
<keyword evidence="1" id="KW-0812">Transmembrane</keyword>
<name>A0A182QNL8_9DIPT</name>
<feature type="transmembrane region" description="Helical" evidence="1">
    <location>
        <begin position="240"/>
        <end position="261"/>
    </location>
</feature>
<keyword evidence="1" id="KW-0472">Membrane</keyword>
<evidence type="ECO:0000313" key="2">
    <source>
        <dbReference type="EnsemblMetazoa" id="AFAF013797-PA"/>
    </source>
</evidence>
<reference evidence="3" key="1">
    <citation type="submission" date="2014-01" db="EMBL/GenBank/DDBJ databases">
        <title>The Genome Sequence of Anopheles farauti FAR1 (V2).</title>
        <authorList>
            <consortium name="The Broad Institute Genomics Platform"/>
            <person name="Neafsey D.E."/>
            <person name="Besansky N."/>
            <person name="Howell P."/>
            <person name="Walton C."/>
            <person name="Young S.K."/>
            <person name="Zeng Q."/>
            <person name="Gargeya S."/>
            <person name="Fitzgerald M."/>
            <person name="Haas B."/>
            <person name="Abouelleil A."/>
            <person name="Allen A.W."/>
            <person name="Alvarado L."/>
            <person name="Arachchi H.M."/>
            <person name="Berlin A.M."/>
            <person name="Chapman S.B."/>
            <person name="Gainer-Dewar J."/>
            <person name="Goldberg J."/>
            <person name="Griggs A."/>
            <person name="Gujja S."/>
            <person name="Hansen M."/>
            <person name="Howarth C."/>
            <person name="Imamovic A."/>
            <person name="Ireland A."/>
            <person name="Larimer J."/>
            <person name="McCowan C."/>
            <person name="Murphy C."/>
            <person name="Pearson M."/>
            <person name="Poon T.W."/>
            <person name="Priest M."/>
            <person name="Roberts A."/>
            <person name="Saif S."/>
            <person name="Shea T."/>
            <person name="Sisk P."/>
            <person name="Sykes S."/>
            <person name="Wortman J."/>
            <person name="Nusbaum C."/>
            <person name="Birren B."/>
        </authorList>
    </citation>
    <scope>NUCLEOTIDE SEQUENCE [LARGE SCALE GENOMIC DNA]</scope>
    <source>
        <strain evidence="3">FAR1</strain>
    </source>
</reference>
<accession>A0A182QNL8</accession>
<dbReference type="Proteomes" id="UP000075886">
    <property type="component" value="Unassembled WGS sequence"/>
</dbReference>
<dbReference type="EnsemblMetazoa" id="AFAF013797-RA">
    <property type="protein sequence ID" value="AFAF013797-PA"/>
    <property type="gene ID" value="AFAF013797"/>
</dbReference>
<keyword evidence="3" id="KW-1185">Reference proteome</keyword>
<reference evidence="2" key="2">
    <citation type="submission" date="2020-05" db="UniProtKB">
        <authorList>
            <consortium name="EnsemblMetazoa"/>
        </authorList>
    </citation>
    <scope>IDENTIFICATION</scope>
    <source>
        <strain evidence="2">FAR1</strain>
    </source>
</reference>
<dbReference type="AlphaFoldDB" id="A0A182QNL8"/>
<proteinExistence type="predicted"/>
<sequence length="425" mass="47952">MFRKRCSYHHPSRNRTTGLLAEDDFTTGAKVLARLVRTLVCARLQPDDGLAGVQLLLGEVTLALVRRFRSEERALELGMLIHRLEDVQIGHTVLLDRLLEQVDVLHHLELTAGRVDLRHCTRFQLVDQLAQDQPITQRILVQDAGGELLTEHLLDPVLCLLILLQVALASDLRGKRYESDGKHLPLIGLISPFDWWEEALELGVVDRVVTDRQGEPGGLMSFGVVLPPFTDDFSLPGPPLLLLPLLLLLLVLLLLLLLLLLDTFCCAMRSCLRNLARRFWNQTCSEMRLRFGCGYPGARQKVGHDVPAVTIPITTLIVLIPVWIDPGGFERVEDRFNISLSSSDKKGLMATESPNREEPSCIWAEVKVVRIRRCLRFSASTESCPEYTLYDALIINGVSFIRFNNNNKKNDYLIHVKSTLNYLAQ</sequence>
<evidence type="ECO:0000256" key="1">
    <source>
        <dbReference type="SAM" id="Phobius"/>
    </source>
</evidence>
<keyword evidence="1" id="KW-1133">Transmembrane helix</keyword>
<dbReference type="VEuPathDB" id="VectorBase:AFAF013797"/>
<evidence type="ECO:0000313" key="3">
    <source>
        <dbReference type="Proteomes" id="UP000075886"/>
    </source>
</evidence>
<protein>
    <submittedName>
        <fullName evidence="2">Uncharacterized protein</fullName>
    </submittedName>
</protein>
<dbReference type="EMBL" id="AXCN02001041">
    <property type="status" value="NOT_ANNOTATED_CDS"/>
    <property type="molecule type" value="Genomic_DNA"/>
</dbReference>